<dbReference type="InterPro" id="IPR011964">
    <property type="entry name" value="YVTN_b-propeller_repeat"/>
</dbReference>
<keyword evidence="1" id="KW-1133">Transmembrane helix</keyword>
<name>A0A1H9CE52_FLAFI</name>
<gene>
    <name evidence="2" type="ORF">SAMN05444355_101149</name>
</gene>
<keyword evidence="1" id="KW-0472">Membrane</keyword>
<evidence type="ECO:0000313" key="3">
    <source>
        <dbReference type="Proteomes" id="UP000183658"/>
    </source>
</evidence>
<dbReference type="Gene3D" id="2.130.10.10">
    <property type="entry name" value="YVTN repeat-like/Quinoprotein amine dehydrogenase"/>
    <property type="match status" value="2"/>
</dbReference>
<keyword evidence="3" id="KW-1185">Reference proteome</keyword>
<evidence type="ECO:0000313" key="2">
    <source>
        <dbReference type="EMBL" id="SEP99424.1"/>
    </source>
</evidence>
<dbReference type="SUPFAM" id="SSF51004">
    <property type="entry name" value="C-terminal (heme d1) domain of cytochrome cd1-nitrite reductase"/>
    <property type="match status" value="1"/>
</dbReference>
<dbReference type="EMBL" id="FOFZ01000001">
    <property type="protein sequence ID" value="SEP99424.1"/>
    <property type="molecule type" value="Genomic_DNA"/>
</dbReference>
<dbReference type="NCBIfam" id="TIGR02276">
    <property type="entry name" value="beta_rpt_yvtn"/>
    <property type="match status" value="1"/>
</dbReference>
<dbReference type="PANTHER" id="PTHR47197:SF3">
    <property type="entry name" value="DIHYDRO-HEME D1 DEHYDROGENASE"/>
    <property type="match status" value="1"/>
</dbReference>
<protein>
    <submittedName>
        <fullName evidence="2">40-residue YVTN family beta-propeller repeat-containing protein</fullName>
    </submittedName>
</protein>
<accession>A0A1H9CE52</accession>
<proteinExistence type="predicted"/>
<sequence length="349" mass="38607">MKKIKLLIYSLGILFLVVVTTRYFVRIPSYTIQTNGKLYIVNKASRDIEVFDLLHGKEIAEFPIDIESHQAATLSGSNRVVVANYGTNQIVRKSITVINTKNNTVEKTIELAKGYSGLDGIVAFPESNKIGLISYISNDLLVVNIETKLVEKKIPTQQKGSHFFVLHPFKPLAYVTNNHSGSISVIDLNIDKVIKIIPCGLGTQGIDITPDGSEIWVTNENENSIVIISTTNNQVINTLRSGKDPLKLKFSNDGKYCLVANAMDGTISVYNQKSKKKIKTISLHGKKTLLERILYHTPRPVNILMHPNGLYAFVSNSNANKIEVIDMKTFTIVSTIGTGKVPDGMAFVE</sequence>
<organism evidence="2 3">
    <name type="scientific">Flavobacterium frigoris</name>
    <dbReference type="NCBI Taxonomy" id="229204"/>
    <lineage>
        <taxon>Bacteria</taxon>
        <taxon>Pseudomonadati</taxon>
        <taxon>Bacteroidota</taxon>
        <taxon>Flavobacteriia</taxon>
        <taxon>Flavobacteriales</taxon>
        <taxon>Flavobacteriaceae</taxon>
        <taxon>Flavobacterium</taxon>
    </lineage>
</organism>
<dbReference type="InterPro" id="IPR015943">
    <property type="entry name" value="WD40/YVTN_repeat-like_dom_sf"/>
</dbReference>
<dbReference type="InterPro" id="IPR051200">
    <property type="entry name" value="Host-pathogen_enzymatic-act"/>
</dbReference>
<dbReference type="RefSeq" id="WP_074720228.1">
    <property type="nucleotide sequence ID" value="NZ_CBCRVS010000003.1"/>
</dbReference>
<dbReference type="AlphaFoldDB" id="A0A1H9CE52"/>
<dbReference type="Proteomes" id="UP000183658">
    <property type="component" value="Unassembled WGS sequence"/>
</dbReference>
<dbReference type="OrthoDB" id="9803927at2"/>
<feature type="transmembrane region" description="Helical" evidence="1">
    <location>
        <begin position="7"/>
        <end position="25"/>
    </location>
</feature>
<dbReference type="Pfam" id="PF10282">
    <property type="entry name" value="Lactonase"/>
    <property type="match status" value="1"/>
</dbReference>
<dbReference type="PANTHER" id="PTHR47197">
    <property type="entry name" value="PROTEIN NIRF"/>
    <property type="match status" value="1"/>
</dbReference>
<reference evidence="3" key="1">
    <citation type="submission" date="2016-10" db="EMBL/GenBank/DDBJ databases">
        <authorList>
            <person name="Varghese N."/>
            <person name="Submissions S."/>
        </authorList>
    </citation>
    <scope>NUCLEOTIDE SEQUENCE [LARGE SCALE GENOMIC DNA]</scope>
    <source>
        <strain evidence="3">DSM 15719</strain>
    </source>
</reference>
<evidence type="ECO:0000256" key="1">
    <source>
        <dbReference type="SAM" id="Phobius"/>
    </source>
</evidence>
<dbReference type="InterPro" id="IPR011048">
    <property type="entry name" value="Haem_d1_sf"/>
</dbReference>
<dbReference type="InterPro" id="IPR019405">
    <property type="entry name" value="Lactonase_7-beta_prop"/>
</dbReference>
<keyword evidence="1" id="KW-0812">Transmembrane</keyword>